<keyword evidence="2" id="KW-1185">Reference proteome</keyword>
<dbReference type="Proteomes" id="UP000367750">
    <property type="component" value="Unassembled WGS sequence"/>
</dbReference>
<name>A0A5J5GH77_9BACL</name>
<comment type="caution">
    <text evidence="1">The sequence shown here is derived from an EMBL/GenBank/DDBJ whole genome shotgun (WGS) entry which is preliminary data.</text>
</comment>
<dbReference type="EMBL" id="VYKK01000004">
    <property type="protein sequence ID" value="KAA9007360.1"/>
    <property type="molecule type" value="Genomic_DNA"/>
</dbReference>
<evidence type="ECO:0000313" key="2">
    <source>
        <dbReference type="Proteomes" id="UP000367750"/>
    </source>
</evidence>
<protein>
    <submittedName>
        <fullName evidence="1">Uncharacterized protein</fullName>
    </submittedName>
</protein>
<sequence>MNNVILMKKVKELMFQTLHSREQSLRVMVQSATICKAFGVKNDEYETEKSVAADYERNVVMSDNEIRNDFNKYMGFLKWVIEQNDLDKQREYKNRLHDFVEAVGFFNKELYEEFYQTIYN</sequence>
<dbReference type="RefSeq" id="WP_150456650.1">
    <property type="nucleotide sequence ID" value="NZ_VYKK01000004.1"/>
</dbReference>
<dbReference type="AlphaFoldDB" id="A0A5J5GH77"/>
<reference evidence="1 2" key="1">
    <citation type="submission" date="2019-09" db="EMBL/GenBank/DDBJ databases">
        <title>Bacillus ochoae sp. nov., Paenibacillus whitsoniae sp. nov., Paenibacillus spiritus sp. nov. Isolated from the Mars Exploration Rover during spacecraft assembly.</title>
        <authorList>
            <person name="Seuylemezian A."/>
            <person name="Vaishampayan P."/>
        </authorList>
    </citation>
    <scope>NUCLEOTIDE SEQUENCE [LARGE SCALE GENOMIC DNA]</scope>
    <source>
        <strain evidence="1 2">MER_111</strain>
    </source>
</reference>
<gene>
    <name evidence="1" type="ORF">F4V43_02415</name>
</gene>
<evidence type="ECO:0000313" key="1">
    <source>
        <dbReference type="EMBL" id="KAA9007360.1"/>
    </source>
</evidence>
<accession>A0A5J5GH77</accession>
<proteinExistence type="predicted"/>
<dbReference type="OrthoDB" id="2931639at2"/>
<organism evidence="1 2">
    <name type="scientific">Paenibacillus spiritus</name>
    <dbReference type="NCBI Taxonomy" id="2496557"/>
    <lineage>
        <taxon>Bacteria</taxon>
        <taxon>Bacillati</taxon>
        <taxon>Bacillota</taxon>
        <taxon>Bacilli</taxon>
        <taxon>Bacillales</taxon>
        <taxon>Paenibacillaceae</taxon>
        <taxon>Paenibacillus</taxon>
    </lineage>
</organism>